<comment type="caution">
    <text evidence="9">The sequence shown here is derived from an EMBL/GenBank/DDBJ whole genome shotgun (WGS) entry which is preliminary data.</text>
</comment>
<accession>A0ABQ8S8T6</accession>
<proteinExistence type="predicted"/>
<evidence type="ECO:0000259" key="6">
    <source>
        <dbReference type="Pfam" id="PF23141"/>
    </source>
</evidence>
<dbReference type="InterPro" id="IPR056191">
    <property type="entry name" value="NOMO_12th"/>
</dbReference>
<feature type="domain" description="ER membrane protein complex subunit 7 beta-sandwich" evidence="3">
    <location>
        <begin position="96"/>
        <end position="145"/>
    </location>
</feature>
<evidence type="ECO:0000259" key="4">
    <source>
        <dbReference type="Pfam" id="PF22902"/>
    </source>
</evidence>
<dbReference type="PANTHER" id="PTHR23303">
    <property type="entry name" value="CARBOXYPEPTIDASE REGULATORY REGION-CONTAINING"/>
    <property type="match status" value="1"/>
</dbReference>
<dbReference type="PANTHER" id="PTHR23303:SF14">
    <property type="entry name" value="BOS COMPLEX SUBUNIT NOMO1-RELATED"/>
    <property type="match status" value="1"/>
</dbReference>
<keyword evidence="1" id="KW-0732">Signal</keyword>
<evidence type="ECO:0000259" key="5">
    <source>
        <dbReference type="Pfam" id="PF22904"/>
    </source>
</evidence>
<dbReference type="InterPro" id="IPR051417">
    <property type="entry name" value="SDr/BOS_complex"/>
</dbReference>
<dbReference type="InterPro" id="IPR056319">
    <property type="entry name" value="NOMO_7th"/>
</dbReference>
<evidence type="ECO:0000256" key="1">
    <source>
        <dbReference type="ARBA" id="ARBA00022729"/>
    </source>
</evidence>
<dbReference type="Pfam" id="PF22904">
    <property type="entry name" value="NOMO1-like_2nd"/>
    <property type="match status" value="1"/>
</dbReference>
<evidence type="ECO:0000259" key="7">
    <source>
        <dbReference type="Pfam" id="PF23192"/>
    </source>
</evidence>
<evidence type="ECO:0000313" key="9">
    <source>
        <dbReference type="EMBL" id="KAJ4430117.1"/>
    </source>
</evidence>
<feature type="coiled-coil region" evidence="2">
    <location>
        <begin position="2"/>
        <end position="29"/>
    </location>
</feature>
<evidence type="ECO:0000256" key="2">
    <source>
        <dbReference type="SAM" id="Coils"/>
    </source>
</evidence>
<dbReference type="Proteomes" id="UP001148838">
    <property type="component" value="Unassembled WGS sequence"/>
</dbReference>
<feature type="domain" description="NOMO-like ninth beta-sandwich" evidence="4">
    <location>
        <begin position="516"/>
        <end position="588"/>
    </location>
</feature>
<keyword evidence="2" id="KW-0175">Coiled coil</keyword>
<dbReference type="InterPro" id="IPR055074">
    <property type="entry name" value="NOMO1-3_2nd"/>
</dbReference>
<evidence type="ECO:0000259" key="3">
    <source>
        <dbReference type="Pfam" id="PF09430"/>
    </source>
</evidence>
<gene>
    <name evidence="9" type="ORF">ANN_22327</name>
</gene>
<dbReference type="Pfam" id="PF23192">
    <property type="entry name" value="NOMO_12th"/>
    <property type="match status" value="1"/>
</dbReference>
<dbReference type="InterPro" id="IPR056190">
    <property type="entry name" value="NOMO_5th"/>
</dbReference>
<protein>
    <recommendedName>
        <fullName evidence="11">Nodal modulator 1</fullName>
    </recommendedName>
</protein>
<reference evidence="9 10" key="1">
    <citation type="journal article" date="2022" name="Allergy">
        <title>Genome assembly and annotation of Periplaneta americana reveal a comprehensive cockroach allergen profile.</title>
        <authorList>
            <person name="Wang L."/>
            <person name="Xiong Q."/>
            <person name="Saelim N."/>
            <person name="Wang L."/>
            <person name="Nong W."/>
            <person name="Wan A.T."/>
            <person name="Shi M."/>
            <person name="Liu X."/>
            <person name="Cao Q."/>
            <person name="Hui J.H.L."/>
            <person name="Sookrung N."/>
            <person name="Leung T.F."/>
            <person name="Tungtrongchitr A."/>
            <person name="Tsui S.K.W."/>
        </authorList>
    </citation>
    <scope>NUCLEOTIDE SEQUENCE [LARGE SCALE GENOMIC DNA]</scope>
    <source>
        <strain evidence="9">PWHHKU_190912</strain>
    </source>
</reference>
<dbReference type="InterPro" id="IPR013784">
    <property type="entry name" value="Carb-bd-like_fold"/>
</dbReference>
<feature type="domain" description="NOMO second beta-sandwich" evidence="5">
    <location>
        <begin position="255"/>
        <end position="334"/>
    </location>
</feature>
<dbReference type="SUPFAM" id="SSF49478">
    <property type="entry name" value="Cna protein B-type domain"/>
    <property type="match status" value="1"/>
</dbReference>
<feature type="domain" description="NOMO fifth transthyretin-like" evidence="8">
    <location>
        <begin position="157"/>
        <end position="244"/>
    </location>
</feature>
<dbReference type="Gene3D" id="2.60.40.1120">
    <property type="entry name" value="Carboxypeptidase-like, regulatory domain"/>
    <property type="match status" value="3"/>
</dbReference>
<dbReference type="Pfam" id="PF23194">
    <property type="entry name" value="NOMO_5th"/>
    <property type="match status" value="1"/>
</dbReference>
<feature type="domain" description="NOMO C-terminal transthyretin-like" evidence="7">
    <location>
        <begin position="774"/>
        <end position="880"/>
    </location>
</feature>
<organism evidence="9 10">
    <name type="scientific">Periplaneta americana</name>
    <name type="common">American cockroach</name>
    <name type="synonym">Blatta americana</name>
    <dbReference type="NCBI Taxonomy" id="6978"/>
    <lineage>
        <taxon>Eukaryota</taxon>
        <taxon>Metazoa</taxon>
        <taxon>Ecdysozoa</taxon>
        <taxon>Arthropoda</taxon>
        <taxon>Hexapoda</taxon>
        <taxon>Insecta</taxon>
        <taxon>Pterygota</taxon>
        <taxon>Neoptera</taxon>
        <taxon>Polyneoptera</taxon>
        <taxon>Dictyoptera</taxon>
        <taxon>Blattodea</taxon>
        <taxon>Blattoidea</taxon>
        <taxon>Blattidae</taxon>
        <taxon>Blattinae</taxon>
        <taxon>Periplaneta</taxon>
    </lineage>
</organism>
<dbReference type="InterPro" id="IPR019008">
    <property type="entry name" value="Beta_sandwich_EMC7"/>
</dbReference>
<dbReference type="InterPro" id="IPR055073">
    <property type="entry name" value="NOMO1-like_9th"/>
</dbReference>
<dbReference type="Pfam" id="PF23141">
    <property type="entry name" value="Ig_NOMO"/>
    <property type="match status" value="1"/>
</dbReference>
<evidence type="ECO:0000313" key="10">
    <source>
        <dbReference type="Proteomes" id="UP001148838"/>
    </source>
</evidence>
<dbReference type="EMBL" id="JAJSOF020000033">
    <property type="protein sequence ID" value="KAJ4430117.1"/>
    <property type="molecule type" value="Genomic_DNA"/>
</dbReference>
<dbReference type="Pfam" id="PF09430">
    <property type="entry name" value="EMC7_beta-sandw"/>
    <property type="match status" value="1"/>
</dbReference>
<keyword evidence="10" id="KW-1185">Reference proteome</keyword>
<evidence type="ECO:0000259" key="8">
    <source>
        <dbReference type="Pfam" id="PF23194"/>
    </source>
</evidence>
<feature type="domain" description="NOMO seventh transthyretin-like" evidence="6">
    <location>
        <begin position="346"/>
        <end position="421"/>
    </location>
</feature>
<dbReference type="Pfam" id="PF22902">
    <property type="entry name" value="NOMO1-like_9th"/>
    <property type="match status" value="1"/>
</dbReference>
<evidence type="ECO:0008006" key="11">
    <source>
        <dbReference type="Google" id="ProtNLM"/>
    </source>
</evidence>
<sequence>MYVNNSHSLEELENEIRRMLSEITNRVAEGISEFIFYTNVILASRKVDIFNICFDKSVREWLDLPIKDAHHEPVKGFSVSGRVLLRSGGKGIEGALVLLDGKVSSTTKADGSYHLENMQAGSYLLQVQARDMKFPEMNVKITPNTPQLADVFPSSFKVCGHVAPHKLISGTTDSGSSSVVLTKEGSTSQPIIVDAQKDTGEFCVFLEPGKYQGKVKVSELEKSRGLQFFPTVRVIEVLDRPILSGIEFSQLKVKLTGQVICLAGGSNCEDISVHLQAIPGDNNEARVPVAFETAKGGVYTFKDILPGRYQVSVEKDDWCWDVSSQTVTVDPSESTVVPFKQVGYTVAFMSSHETEVHYKLQFSGNTPATTGKLMVKRGTTKSCVAAAGTYDFTPVGCHGYAQSSVRWNTASGSATPIRLIAVAHIMGGRVVSTENVKDMYINVLSSEDGKLKTRLGPLIPKPADGKLAYNFELMVAEGENLMLEPTASVLLFSPPKGSLVGAKDCIYSAVELHAERGRLVEGKVIPPSAGIKVTVTKGPNDEVVVMTETSEDGKFKIGPLQGGIDYKVKAEKEGFVLTGPDANGNFNAHKLAEVIVEVLDKADGKPLQGVLLSLSGGESFRRNSQTAADGKMTFSSLSPSEYFLRPMMKEYRFEPPSKMITVQEGATVNLQLHGHRVAYSAYGTVTSLNGEPEEGVVVEAIGQDKCSHFQEESSTEASGQFRIRGLQPECDYIVRMKEGPEVNQHVQRATPLGIPVKAADGDVTGLRLIVFHPLNQMDLTVHVQATSPEHLRTLRAKLCREDSPESPVHIMKVDPTNGKSPPSRGISSAMLVFPSLPADGRGYFLQLQSSLSHATHSYTTHAVHFKANSSFKLVKLSFKPEQKIMEQELGHSSYFALPLMIIGLLVYLNQQKVLPFLNWVSQSLSNSLVTGVNTTRVNNMPTDHNVADAVMVEQIMNVTKRKVKPRKT</sequence>
<name>A0ABQ8S8T6_PERAM</name>
<dbReference type="SUPFAM" id="SSF49452">
    <property type="entry name" value="Starch-binding domain-like"/>
    <property type="match status" value="3"/>
</dbReference>